<dbReference type="Proteomes" id="UP001303160">
    <property type="component" value="Unassembled WGS sequence"/>
</dbReference>
<dbReference type="EMBL" id="MU863911">
    <property type="protein sequence ID" value="KAK4201074.1"/>
    <property type="molecule type" value="Genomic_DNA"/>
</dbReference>
<evidence type="ECO:0000313" key="3">
    <source>
        <dbReference type="Proteomes" id="UP001303160"/>
    </source>
</evidence>
<dbReference type="AlphaFoldDB" id="A0AAN6XI61"/>
<gene>
    <name evidence="2" type="ORF">QBC40DRAFT_325155</name>
</gene>
<reference evidence="2" key="2">
    <citation type="submission" date="2023-05" db="EMBL/GenBank/DDBJ databases">
        <authorList>
            <consortium name="Lawrence Berkeley National Laboratory"/>
            <person name="Steindorff A."/>
            <person name="Hensen N."/>
            <person name="Bonometti L."/>
            <person name="Westerberg I."/>
            <person name="Brannstrom I.O."/>
            <person name="Guillou S."/>
            <person name="Cros-Aarteil S."/>
            <person name="Calhoun S."/>
            <person name="Haridas S."/>
            <person name="Kuo A."/>
            <person name="Mondo S."/>
            <person name="Pangilinan J."/>
            <person name="Riley R."/>
            <person name="Labutti K."/>
            <person name="Andreopoulos B."/>
            <person name="Lipzen A."/>
            <person name="Chen C."/>
            <person name="Yanf M."/>
            <person name="Daum C."/>
            <person name="Ng V."/>
            <person name="Clum A."/>
            <person name="Ohm R."/>
            <person name="Martin F."/>
            <person name="Silar P."/>
            <person name="Natvig D."/>
            <person name="Lalanne C."/>
            <person name="Gautier V."/>
            <person name="Ament-Velasquez S.L."/>
            <person name="Kruys A."/>
            <person name="Hutchinson M.I."/>
            <person name="Powell A.J."/>
            <person name="Barry K."/>
            <person name="Miller A.N."/>
            <person name="Grigoriev I.V."/>
            <person name="Debuchy R."/>
            <person name="Gladieux P."/>
            <person name="Thoren M.H."/>
            <person name="Johannesson H."/>
        </authorList>
    </citation>
    <scope>NUCLEOTIDE SEQUENCE</scope>
    <source>
        <strain evidence="2">CBS 315.58</strain>
    </source>
</reference>
<feature type="region of interest" description="Disordered" evidence="1">
    <location>
        <begin position="312"/>
        <end position="423"/>
    </location>
</feature>
<proteinExistence type="predicted"/>
<name>A0AAN6XI61_9PEZI</name>
<feature type="compositionally biased region" description="Low complexity" evidence="1">
    <location>
        <begin position="170"/>
        <end position="180"/>
    </location>
</feature>
<sequence>MPPAKPTSQPRRPILRFELQDVRFNGRASLYKDPQLVLKPQLDLIPSKPTNGSRLRMPVWRHYLMIHVKDRAEELVKLDLADFQQSEEQVNAEPERSIHCAHHEPILYVRYPTSTQDGFTILQVTLKVASDFESVLKELGDLGITIGSYQQEAAPYQTHQDPFWGQSHGQPPNSYYYHHPSPSPMPGPLQMGMLPYSYSPSPPCPDTPTPSYQAIPSSAYPATPYSSYGVAPNPLYSATPSHFYAAAPSPPYPATPTPPYQYPNPAGLPNQGQIGGYHSQGHWSSPMGPSPAGTATGIPGMLGPGIYKVTKLASSSTSRSKTRKGKISRSLLESGRFDRGKYSGDSPSTIQALSSRTSSQNSSLGPSQVDPDSRRGLQRSQSVYTESQETTSQASTLVTDDYDPSTRAFGGLRIPEEEETRDEFSQQTAIATTVSRQPNKVAIVTPSQFNSSTEMVPCRTPQQNNKALSPKKISPRALLQLSKIQHEGLIDATRLWNEMMGKARRAINGVNDGDEAFYVLCQFKEEFKKRWDRVVASTLREMKEVEDIGRM</sequence>
<organism evidence="2 3">
    <name type="scientific">Triangularia verruculosa</name>
    <dbReference type="NCBI Taxonomy" id="2587418"/>
    <lineage>
        <taxon>Eukaryota</taxon>
        <taxon>Fungi</taxon>
        <taxon>Dikarya</taxon>
        <taxon>Ascomycota</taxon>
        <taxon>Pezizomycotina</taxon>
        <taxon>Sordariomycetes</taxon>
        <taxon>Sordariomycetidae</taxon>
        <taxon>Sordariales</taxon>
        <taxon>Podosporaceae</taxon>
        <taxon>Triangularia</taxon>
    </lineage>
</organism>
<feature type="compositionally biased region" description="Low complexity" evidence="1">
    <location>
        <begin position="385"/>
        <end position="396"/>
    </location>
</feature>
<reference evidence="2" key="1">
    <citation type="journal article" date="2023" name="Mol. Phylogenet. Evol.">
        <title>Genome-scale phylogeny and comparative genomics of the fungal order Sordariales.</title>
        <authorList>
            <person name="Hensen N."/>
            <person name="Bonometti L."/>
            <person name="Westerberg I."/>
            <person name="Brannstrom I.O."/>
            <person name="Guillou S."/>
            <person name="Cros-Aarteil S."/>
            <person name="Calhoun S."/>
            <person name="Haridas S."/>
            <person name="Kuo A."/>
            <person name="Mondo S."/>
            <person name="Pangilinan J."/>
            <person name="Riley R."/>
            <person name="LaButti K."/>
            <person name="Andreopoulos B."/>
            <person name="Lipzen A."/>
            <person name="Chen C."/>
            <person name="Yan M."/>
            <person name="Daum C."/>
            <person name="Ng V."/>
            <person name="Clum A."/>
            <person name="Steindorff A."/>
            <person name="Ohm R.A."/>
            <person name="Martin F."/>
            <person name="Silar P."/>
            <person name="Natvig D.O."/>
            <person name="Lalanne C."/>
            <person name="Gautier V."/>
            <person name="Ament-Velasquez S.L."/>
            <person name="Kruys A."/>
            <person name="Hutchinson M.I."/>
            <person name="Powell A.J."/>
            <person name="Barry K."/>
            <person name="Miller A.N."/>
            <person name="Grigoriev I.V."/>
            <person name="Debuchy R."/>
            <person name="Gladieux P."/>
            <person name="Hiltunen Thoren M."/>
            <person name="Johannesson H."/>
        </authorList>
    </citation>
    <scope>NUCLEOTIDE SEQUENCE</scope>
    <source>
        <strain evidence="2">CBS 315.58</strain>
    </source>
</reference>
<feature type="compositionally biased region" description="Low complexity" evidence="1">
    <location>
        <begin position="354"/>
        <end position="363"/>
    </location>
</feature>
<protein>
    <submittedName>
        <fullName evidence="2">Uncharacterized protein</fullName>
    </submittedName>
</protein>
<feature type="region of interest" description="Disordered" evidence="1">
    <location>
        <begin position="159"/>
        <end position="181"/>
    </location>
</feature>
<evidence type="ECO:0000256" key="1">
    <source>
        <dbReference type="SAM" id="MobiDB-lite"/>
    </source>
</evidence>
<keyword evidence="3" id="KW-1185">Reference proteome</keyword>
<evidence type="ECO:0000313" key="2">
    <source>
        <dbReference type="EMBL" id="KAK4201074.1"/>
    </source>
</evidence>
<comment type="caution">
    <text evidence="2">The sequence shown here is derived from an EMBL/GenBank/DDBJ whole genome shotgun (WGS) entry which is preliminary data.</text>
</comment>
<accession>A0AAN6XI61</accession>